<gene>
    <name evidence="1" type="ORF">MNBD_GAMMA15-1660</name>
</gene>
<evidence type="ECO:0000313" key="1">
    <source>
        <dbReference type="EMBL" id="VAW79636.1"/>
    </source>
</evidence>
<proteinExistence type="predicted"/>
<reference evidence="1" key="1">
    <citation type="submission" date="2018-06" db="EMBL/GenBank/DDBJ databases">
        <authorList>
            <person name="Zhirakovskaya E."/>
        </authorList>
    </citation>
    <scope>NUCLEOTIDE SEQUENCE</scope>
</reference>
<dbReference type="EMBL" id="UOFN01000117">
    <property type="protein sequence ID" value="VAW79636.1"/>
    <property type="molecule type" value="Genomic_DNA"/>
</dbReference>
<dbReference type="AlphaFoldDB" id="A0A3B0ZG22"/>
<name>A0A3B0ZG22_9ZZZZ</name>
<protein>
    <submittedName>
        <fullName evidence="1">Uncharacterized protein</fullName>
    </submittedName>
</protein>
<accession>A0A3B0ZG22</accession>
<sequence>MKDGEPFMAAMRQVQRDIYDFNRQEGNDWSDVSKFLTEVYHYMQAAIVKEKSRVLLFPDMTVEQYNGSETFVFAAPCTKTEWHALKAMAIDDQTHLPYVYYKEDKEAPDVGIILRYHDSTDAQALETAAWMRITQQEFSGIIYAMKYDPRPPSTQLANIIARTAGANPKQVSHIDLKT</sequence>
<organism evidence="1">
    <name type="scientific">hydrothermal vent metagenome</name>
    <dbReference type="NCBI Taxonomy" id="652676"/>
    <lineage>
        <taxon>unclassified sequences</taxon>
        <taxon>metagenomes</taxon>
        <taxon>ecological metagenomes</taxon>
    </lineage>
</organism>